<dbReference type="Proteomes" id="UP000006352">
    <property type="component" value="Unassembled WGS sequence"/>
</dbReference>
<dbReference type="InterPro" id="IPR029058">
    <property type="entry name" value="AB_hydrolase_fold"/>
</dbReference>
<keyword evidence="2" id="KW-1185">Reference proteome</keyword>
<dbReference type="GeneID" id="24093186"/>
<protein>
    <submittedName>
        <fullName evidence="1">Uncharacterized protein</fullName>
    </submittedName>
</protein>
<reference evidence="1 2" key="1">
    <citation type="journal article" date="2012" name="Appl. Environ. Microbiol.">
        <title>Short-read sequencing for genomic analysis of the brown rot fungus Fibroporia radiculosa.</title>
        <authorList>
            <person name="Tang J.D."/>
            <person name="Perkins A.D."/>
            <person name="Sonstegard T.S."/>
            <person name="Schroeder S.G."/>
            <person name="Burgess S.C."/>
            <person name="Diehl S.V."/>
        </authorList>
    </citation>
    <scope>NUCLEOTIDE SEQUENCE [LARGE SCALE GENOMIC DNA]</scope>
    <source>
        <strain evidence="1 2">TFFH 294</strain>
    </source>
</reference>
<gene>
    <name evidence="1" type="ORF">FIBRA_00269</name>
</gene>
<accession>J7RV99</accession>
<dbReference type="AlphaFoldDB" id="J7RV99"/>
<dbReference type="HOGENOM" id="CLU_2558927_0_0_1"/>
<dbReference type="RefSeq" id="XP_012177558.1">
    <property type="nucleotide sequence ID" value="XM_012322168.1"/>
</dbReference>
<sequence>MPTAPNVNETNAAYDGWYVNVDRLFFANGLRDPWREATVSADGLGRSSTPWQPIVEGDGFHCSDLLTGNAEVDSTIATVQADGLAAMAAWLEG</sequence>
<name>J7RV99_9APHY</name>
<dbReference type="InParanoid" id="J7RV99"/>
<dbReference type="OrthoDB" id="1735038at2759"/>
<proteinExistence type="predicted"/>
<organism evidence="1 2">
    <name type="scientific">Fibroporia radiculosa</name>
    <dbReference type="NCBI Taxonomy" id="599839"/>
    <lineage>
        <taxon>Eukaryota</taxon>
        <taxon>Fungi</taxon>
        <taxon>Dikarya</taxon>
        <taxon>Basidiomycota</taxon>
        <taxon>Agaricomycotina</taxon>
        <taxon>Agaricomycetes</taxon>
        <taxon>Polyporales</taxon>
        <taxon>Fibroporiaceae</taxon>
        <taxon>Fibroporia</taxon>
    </lineage>
</organism>
<dbReference type="Gene3D" id="3.40.50.1820">
    <property type="entry name" value="alpha/beta hydrolase"/>
    <property type="match status" value="1"/>
</dbReference>
<evidence type="ECO:0000313" key="2">
    <source>
        <dbReference type="Proteomes" id="UP000006352"/>
    </source>
</evidence>
<evidence type="ECO:0000313" key="1">
    <source>
        <dbReference type="EMBL" id="CCL98275.1"/>
    </source>
</evidence>
<dbReference type="EMBL" id="HE796873">
    <property type="protein sequence ID" value="CCL98275.1"/>
    <property type="molecule type" value="Genomic_DNA"/>
</dbReference>